<keyword evidence="4" id="KW-0479">Metal-binding</keyword>
<name>A0A1S9RMV4_PENBI</name>
<comment type="similarity">
    <text evidence="2">Belongs to the cytochrome P450 family.</text>
</comment>
<protein>
    <recommendedName>
        <fullName evidence="10">Cytochrome P450</fullName>
    </recommendedName>
</protein>
<dbReference type="GO" id="GO:0043386">
    <property type="term" value="P:mycotoxin biosynthetic process"/>
    <property type="evidence" value="ECO:0007669"/>
    <property type="project" value="UniProtKB-ARBA"/>
</dbReference>
<proteinExistence type="inferred from homology"/>
<keyword evidence="5" id="KW-0560">Oxidoreductase</keyword>
<dbReference type="InterPro" id="IPR001128">
    <property type="entry name" value="Cyt_P450"/>
</dbReference>
<evidence type="ECO:0000256" key="2">
    <source>
        <dbReference type="ARBA" id="ARBA00010617"/>
    </source>
</evidence>
<dbReference type="GO" id="GO:0020037">
    <property type="term" value="F:heme binding"/>
    <property type="evidence" value="ECO:0007669"/>
    <property type="project" value="InterPro"/>
</dbReference>
<evidence type="ECO:0000256" key="3">
    <source>
        <dbReference type="ARBA" id="ARBA00022617"/>
    </source>
</evidence>
<dbReference type="SUPFAM" id="SSF48264">
    <property type="entry name" value="Cytochrome P450"/>
    <property type="match status" value="1"/>
</dbReference>
<gene>
    <name evidence="8" type="ORF">PEBR_19820</name>
</gene>
<evidence type="ECO:0008006" key="10">
    <source>
        <dbReference type="Google" id="ProtNLM"/>
    </source>
</evidence>
<dbReference type="Pfam" id="PF00067">
    <property type="entry name" value="p450"/>
    <property type="match status" value="1"/>
</dbReference>
<accession>A0A1S9RMV4</accession>
<evidence type="ECO:0000313" key="8">
    <source>
        <dbReference type="EMBL" id="OOQ86842.1"/>
    </source>
</evidence>
<evidence type="ECO:0000256" key="6">
    <source>
        <dbReference type="ARBA" id="ARBA00023004"/>
    </source>
</evidence>
<dbReference type="GO" id="GO:0016705">
    <property type="term" value="F:oxidoreductase activity, acting on paired donors, with incorporation or reduction of molecular oxygen"/>
    <property type="evidence" value="ECO:0007669"/>
    <property type="project" value="InterPro"/>
</dbReference>
<dbReference type="EMBL" id="LJBN01000133">
    <property type="protein sequence ID" value="OOQ86842.1"/>
    <property type="molecule type" value="Genomic_DNA"/>
</dbReference>
<keyword evidence="6" id="KW-0408">Iron</keyword>
<evidence type="ECO:0000256" key="4">
    <source>
        <dbReference type="ARBA" id="ARBA00022723"/>
    </source>
</evidence>
<dbReference type="InterPro" id="IPR036396">
    <property type="entry name" value="Cyt_P450_sf"/>
</dbReference>
<dbReference type="PANTHER" id="PTHR46206">
    <property type="entry name" value="CYTOCHROME P450"/>
    <property type="match status" value="1"/>
</dbReference>
<dbReference type="AlphaFoldDB" id="A0A1S9RMV4"/>
<dbReference type="PANTHER" id="PTHR46206:SF2">
    <property type="entry name" value="CYTOCHROME P450 MONOOXYGENASE AUSG-RELATED"/>
    <property type="match status" value="1"/>
</dbReference>
<evidence type="ECO:0000256" key="7">
    <source>
        <dbReference type="ARBA" id="ARBA00023033"/>
    </source>
</evidence>
<evidence type="ECO:0000256" key="5">
    <source>
        <dbReference type="ARBA" id="ARBA00023002"/>
    </source>
</evidence>
<dbReference type="Gene3D" id="1.10.630.10">
    <property type="entry name" value="Cytochrome P450"/>
    <property type="match status" value="1"/>
</dbReference>
<dbReference type="GO" id="GO:0004497">
    <property type="term" value="F:monooxygenase activity"/>
    <property type="evidence" value="ECO:0007669"/>
    <property type="project" value="UniProtKB-KW"/>
</dbReference>
<dbReference type="GO" id="GO:0005506">
    <property type="term" value="F:iron ion binding"/>
    <property type="evidence" value="ECO:0007669"/>
    <property type="project" value="InterPro"/>
</dbReference>
<evidence type="ECO:0000256" key="1">
    <source>
        <dbReference type="ARBA" id="ARBA00001971"/>
    </source>
</evidence>
<comment type="caution">
    <text evidence="8">The sequence shown here is derived from an EMBL/GenBank/DDBJ whole genome shotgun (WGS) entry which is preliminary data.</text>
</comment>
<sequence length="180" mass="19706">MSTSARDSTPRSLLMACNGGKSFQAHHATQLALIFSAAHSTIDLLRQTILNLAERPELVDELRQEIIAVREGCLLQTWFDGQRTEGDSAPQATTEGVTFYDGLVIPKGSSSVLMPCHTMCEDSVTYPNPLEFDGHRFRKMRENPTNGAMAHLVSSSQQHMGFGIGTQAVLADSLLQQAWS</sequence>
<keyword evidence="7" id="KW-0503">Monooxygenase</keyword>
<comment type="cofactor">
    <cofactor evidence="1">
        <name>heme</name>
        <dbReference type="ChEBI" id="CHEBI:30413"/>
    </cofactor>
</comment>
<reference evidence="9" key="1">
    <citation type="submission" date="2015-09" db="EMBL/GenBank/DDBJ databases">
        <authorList>
            <person name="Fill T.P."/>
            <person name="Baretta J.F."/>
            <person name="de Almeida L.G."/>
            <person name="Rocha M."/>
            <person name="de Souza D.H."/>
            <person name="Malavazi I."/>
            <person name="Cerdeira L.T."/>
            <person name="Hong H."/>
            <person name="Samborskyy M."/>
            <person name="de Vasconcelos A.T."/>
            <person name="Leadlay P."/>
            <person name="Rodrigues-Filho E."/>
        </authorList>
    </citation>
    <scope>NUCLEOTIDE SEQUENCE [LARGE SCALE GENOMIC DNA]</scope>
    <source>
        <strain evidence="9">LaBioMMi 136</strain>
    </source>
</reference>
<keyword evidence="3" id="KW-0349">Heme</keyword>
<evidence type="ECO:0000313" key="9">
    <source>
        <dbReference type="Proteomes" id="UP000190744"/>
    </source>
</evidence>
<dbReference type="Proteomes" id="UP000190744">
    <property type="component" value="Unassembled WGS sequence"/>
</dbReference>
<organism evidence="8 9">
    <name type="scientific">Penicillium brasilianum</name>
    <dbReference type="NCBI Taxonomy" id="104259"/>
    <lineage>
        <taxon>Eukaryota</taxon>
        <taxon>Fungi</taxon>
        <taxon>Dikarya</taxon>
        <taxon>Ascomycota</taxon>
        <taxon>Pezizomycotina</taxon>
        <taxon>Eurotiomycetes</taxon>
        <taxon>Eurotiomycetidae</taxon>
        <taxon>Eurotiales</taxon>
        <taxon>Aspergillaceae</taxon>
        <taxon>Penicillium</taxon>
    </lineage>
</organism>